<dbReference type="Proteomes" id="UP000007264">
    <property type="component" value="Unassembled WGS sequence"/>
</dbReference>
<proteinExistence type="predicted"/>
<dbReference type="KEGG" id="csl:COCSUDRAFT_33732"/>
<keyword evidence="2" id="KW-1185">Reference proteome</keyword>
<dbReference type="EMBL" id="AGSI01000012">
    <property type="protein sequence ID" value="EIE21639.1"/>
    <property type="molecule type" value="Genomic_DNA"/>
</dbReference>
<protein>
    <submittedName>
        <fullName evidence="1">Uncharacterized protein</fullName>
    </submittedName>
</protein>
<gene>
    <name evidence="1" type="ORF">COCSUDRAFT_33732</name>
</gene>
<accession>I0YTC0</accession>
<organism evidence="1 2">
    <name type="scientific">Coccomyxa subellipsoidea (strain C-169)</name>
    <name type="common">Green microalga</name>
    <dbReference type="NCBI Taxonomy" id="574566"/>
    <lineage>
        <taxon>Eukaryota</taxon>
        <taxon>Viridiplantae</taxon>
        <taxon>Chlorophyta</taxon>
        <taxon>core chlorophytes</taxon>
        <taxon>Trebouxiophyceae</taxon>
        <taxon>Trebouxiophyceae incertae sedis</taxon>
        <taxon>Coccomyxaceae</taxon>
        <taxon>Coccomyxa</taxon>
        <taxon>Coccomyxa subellipsoidea</taxon>
    </lineage>
</organism>
<dbReference type="GeneID" id="17039623"/>
<name>I0YTC0_COCSC</name>
<reference evidence="1 2" key="1">
    <citation type="journal article" date="2012" name="Genome Biol.">
        <title>The genome of the polar eukaryotic microalga coccomyxa subellipsoidea reveals traits of cold adaptation.</title>
        <authorList>
            <person name="Blanc G."/>
            <person name="Agarkova I."/>
            <person name="Grimwood J."/>
            <person name="Kuo A."/>
            <person name="Brueggeman A."/>
            <person name="Dunigan D."/>
            <person name="Gurnon J."/>
            <person name="Ladunga I."/>
            <person name="Lindquist E."/>
            <person name="Lucas S."/>
            <person name="Pangilinan J."/>
            <person name="Proschold T."/>
            <person name="Salamov A."/>
            <person name="Schmutz J."/>
            <person name="Weeks D."/>
            <person name="Yamada T."/>
            <person name="Claverie J.M."/>
            <person name="Grigoriev I."/>
            <person name="Van Etten J."/>
            <person name="Lomsadze A."/>
            <person name="Borodovsky M."/>
        </authorList>
    </citation>
    <scope>NUCLEOTIDE SEQUENCE [LARGE SCALE GENOMIC DNA]</scope>
    <source>
        <strain evidence="1 2">C-169</strain>
    </source>
</reference>
<sequence>MHLPFNPLTMCFRSTQPGNCCMTAAATPPDSHRQTCSKTLTIQEMHHSHPCGRGQTHPMCAANNATHFHCWVLKVLQSTQVHQSLLLERSHDVLSKGDTI</sequence>
<comment type="caution">
    <text evidence="1">The sequence shown here is derived from an EMBL/GenBank/DDBJ whole genome shotgun (WGS) entry which is preliminary data.</text>
</comment>
<evidence type="ECO:0000313" key="2">
    <source>
        <dbReference type="Proteomes" id="UP000007264"/>
    </source>
</evidence>
<dbReference type="AlphaFoldDB" id="I0YTC0"/>
<evidence type="ECO:0000313" key="1">
    <source>
        <dbReference type="EMBL" id="EIE21639.1"/>
    </source>
</evidence>
<dbReference type="RefSeq" id="XP_005646183.1">
    <property type="nucleotide sequence ID" value="XM_005646126.1"/>
</dbReference>